<reference evidence="2" key="2">
    <citation type="journal article" date="2015" name="Fish Shellfish Immunol.">
        <title>Early steps in the European eel (Anguilla anguilla)-Vibrio vulnificus interaction in the gills: Role of the RtxA13 toxin.</title>
        <authorList>
            <person name="Callol A."/>
            <person name="Pajuelo D."/>
            <person name="Ebbesson L."/>
            <person name="Teles M."/>
            <person name="MacKenzie S."/>
            <person name="Amaro C."/>
        </authorList>
    </citation>
    <scope>NUCLEOTIDE SEQUENCE</scope>
</reference>
<organism evidence="2">
    <name type="scientific">Anguilla anguilla</name>
    <name type="common">European freshwater eel</name>
    <name type="synonym">Muraena anguilla</name>
    <dbReference type="NCBI Taxonomy" id="7936"/>
    <lineage>
        <taxon>Eukaryota</taxon>
        <taxon>Metazoa</taxon>
        <taxon>Chordata</taxon>
        <taxon>Craniata</taxon>
        <taxon>Vertebrata</taxon>
        <taxon>Euteleostomi</taxon>
        <taxon>Actinopterygii</taxon>
        <taxon>Neopterygii</taxon>
        <taxon>Teleostei</taxon>
        <taxon>Anguilliformes</taxon>
        <taxon>Anguillidae</taxon>
        <taxon>Anguilla</taxon>
    </lineage>
</organism>
<feature type="region of interest" description="Disordered" evidence="1">
    <location>
        <begin position="1"/>
        <end position="25"/>
    </location>
</feature>
<reference evidence="2" key="1">
    <citation type="submission" date="2014-11" db="EMBL/GenBank/DDBJ databases">
        <authorList>
            <person name="Amaro Gonzalez C."/>
        </authorList>
    </citation>
    <scope>NUCLEOTIDE SEQUENCE</scope>
</reference>
<evidence type="ECO:0000256" key="1">
    <source>
        <dbReference type="SAM" id="MobiDB-lite"/>
    </source>
</evidence>
<name>A0A0E9V8L7_ANGAN</name>
<dbReference type="EMBL" id="GBXM01034994">
    <property type="protein sequence ID" value="JAH73583.1"/>
    <property type="molecule type" value="Transcribed_RNA"/>
</dbReference>
<evidence type="ECO:0000313" key="2">
    <source>
        <dbReference type="EMBL" id="JAH73583.1"/>
    </source>
</evidence>
<sequence length="42" mass="4710">MQHVRSTHTGKAGQNSQSHDRDPKRLFIFSLSAEISCSPQKV</sequence>
<protein>
    <submittedName>
        <fullName evidence="2">Uncharacterized protein</fullName>
    </submittedName>
</protein>
<proteinExistence type="predicted"/>
<accession>A0A0E9V8L7</accession>
<dbReference type="AlphaFoldDB" id="A0A0E9V8L7"/>